<dbReference type="Pfam" id="PF05183">
    <property type="entry name" value="RdRP"/>
    <property type="match status" value="1"/>
</dbReference>
<comment type="catalytic activity">
    <reaction evidence="1">
        <text>RNA(n) + a ribonucleoside 5'-triphosphate = RNA(n+1) + diphosphate</text>
        <dbReference type="Rhea" id="RHEA:21248"/>
        <dbReference type="Rhea" id="RHEA-COMP:14527"/>
        <dbReference type="Rhea" id="RHEA-COMP:17342"/>
        <dbReference type="ChEBI" id="CHEBI:33019"/>
        <dbReference type="ChEBI" id="CHEBI:61557"/>
        <dbReference type="ChEBI" id="CHEBI:140395"/>
        <dbReference type="EC" id="2.7.7.48"/>
    </reaction>
</comment>
<feature type="region of interest" description="Disordered" evidence="2">
    <location>
        <begin position="106"/>
        <end position="125"/>
    </location>
</feature>
<dbReference type="GO" id="GO:0003968">
    <property type="term" value="F:RNA-directed RNA polymerase activity"/>
    <property type="evidence" value="ECO:0007669"/>
    <property type="project" value="UniProtKB-KW"/>
</dbReference>
<keyword evidence="1" id="KW-0694">RNA-binding</keyword>
<dbReference type="GO" id="GO:0003723">
    <property type="term" value="F:RNA binding"/>
    <property type="evidence" value="ECO:0007669"/>
    <property type="project" value="UniProtKB-KW"/>
</dbReference>
<feature type="domain" description="RdRP-like PH" evidence="4">
    <location>
        <begin position="129"/>
        <end position="301"/>
    </location>
</feature>
<protein>
    <recommendedName>
        <fullName evidence="1">RNA-dependent RNA polymerase</fullName>
        <ecNumber evidence="1">2.7.7.48</ecNumber>
    </recommendedName>
</protein>
<comment type="similarity">
    <text evidence="1">Belongs to the RdRP family.</text>
</comment>
<keyword evidence="1" id="KW-0808">Transferase</keyword>
<feature type="compositionally biased region" description="Basic residues" evidence="2">
    <location>
        <begin position="108"/>
        <end position="123"/>
    </location>
</feature>
<dbReference type="PANTHER" id="PTHR23079:SF17">
    <property type="entry name" value="RNA-DEPENDENT RNA POLYMERASE"/>
    <property type="match status" value="1"/>
</dbReference>
<dbReference type="AlphaFoldDB" id="A0A9P4HT30"/>
<dbReference type="Pfam" id="PF25358">
    <property type="entry name" value="PH_fung_RdRP"/>
    <property type="match status" value="1"/>
</dbReference>
<feature type="domain" description="RDRP core" evidence="3">
    <location>
        <begin position="436"/>
        <end position="1037"/>
    </location>
</feature>
<evidence type="ECO:0000313" key="6">
    <source>
        <dbReference type="Proteomes" id="UP000799776"/>
    </source>
</evidence>
<sequence>MDIQVRNLQVQVTSKALSEYLSPYLEQLQIFTFDVNKIKNRTFAIITIPDVGKAEKFLKLYGEKEGGGRATVRLDWFLKPLYFRRGLNKPDEATIRCLQREDKLEHEKRKKRQQEKIVQHKRQGTGDSKTFDVSWLRCGVWDYQGPHAGFVPYFQDLRRGAIKFGKTSLTLLLFQAPVESSWVPHRPDFRIDIPYWTIDHIVTGDYDEPLVTLSLTVAPKFYEIPEQLDFQMSALGLGPSKRVPKRWRVTSLEKTHEAMVGSCLVYQINLASRMDIQRLLHMFQTNPGMPAYIPHRLVSIQAESPFKSEMKNLKEILLSGRKYGHFPFPIRFQLERLATNAFLPPNKVVQLLPVVDALYKAGGESPGVVTMRVAEAIRMLGKQMGYPGPQEDANSFQVGHLGKLLRDNAKQWREEGSLYDLNARHEHVVLVHKAVVTPAGVYLEGPAVEVTNRVLRKYSKNIEYFIRVTFSDEDGESVRFDPNANLERIYRGRFKNVMEHGLNIAGHTYQFLGFSHSSLRSQTCWFMAPFVQNGSLMAAENVIKELGEFSSIRSPARCAARIGQAFSDTNGKVTIDPDRSLDPMEDVERNGRTFSDGVGTISLRLLKRVWHEYALSQKLKPTCLQIRFGGAKGMVSLDTRLKDEKLILRRSMVKFYSKDIRDIEICNSNIKSLPMYLNRQFIKILEDLGTDPKVIINLQASAVETLRRVTTSPVNAANYLEAHHIGKAARIPSLIRMLEDIGLTFNDDDFLERVVEIAALAQLRDLKHRARIPVADGVTLFGIMDESNYLKEGQIFCIMGDPNTGRRRVIVGKQVIVTRAPALHPGDVQVVEAVKIPPGSMVNSLNNCVVFSQQGERDLPSMLSGGDLDGDLYNVIYNRDLLPKFTCEAADYPRMEPIDIGREVNRRDMTDFFIKFMETDRLGQISTIHLQLADLRNEGTRHPDCIKLAGMASTAVDFSKTGIPVDMSEAPRYNSLARPDFMAPGPRVFIEKKGNVFEEDEDDDDDGEDEVSALDPDFKRRRYYESDKVLGHLYRAIDERSFFDAMHKSSEAVKFAPNQDIMDLVWTYVQEETLLVQWRHYIPLARDIKETYESNLFDIMSDYSVHPKHPLKEVEVFCGTIIGKTGGQPKHVRDAAMDMKDRFERDVTFTIERITQGDDGDKHEALARSIACMYTAFEEVADRRGYYKKFDELKSWRYVAAAVCLKEVEGFQGPYGPLKRGFYEDEYE</sequence>
<gene>
    <name evidence="5" type="ORF">K490DRAFT_44478</name>
</gene>
<evidence type="ECO:0000256" key="2">
    <source>
        <dbReference type="SAM" id="MobiDB-lite"/>
    </source>
</evidence>
<reference evidence="5" key="1">
    <citation type="journal article" date="2020" name="Stud. Mycol.">
        <title>101 Dothideomycetes genomes: a test case for predicting lifestyles and emergence of pathogens.</title>
        <authorList>
            <person name="Haridas S."/>
            <person name="Albert R."/>
            <person name="Binder M."/>
            <person name="Bloem J."/>
            <person name="Labutti K."/>
            <person name="Salamov A."/>
            <person name="Andreopoulos B."/>
            <person name="Baker S."/>
            <person name="Barry K."/>
            <person name="Bills G."/>
            <person name="Bluhm B."/>
            <person name="Cannon C."/>
            <person name="Castanera R."/>
            <person name="Culley D."/>
            <person name="Daum C."/>
            <person name="Ezra D."/>
            <person name="Gonzalez J."/>
            <person name="Henrissat B."/>
            <person name="Kuo A."/>
            <person name="Liang C."/>
            <person name="Lipzen A."/>
            <person name="Lutzoni F."/>
            <person name="Magnuson J."/>
            <person name="Mondo S."/>
            <person name="Nolan M."/>
            <person name="Ohm R."/>
            <person name="Pangilinan J."/>
            <person name="Park H.-J."/>
            <person name="Ramirez L."/>
            <person name="Alfaro M."/>
            <person name="Sun H."/>
            <person name="Tritt A."/>
            <person name="Yoshinaga Y."/>
            <person name="Zwiers L.-H."/>
            <person name="Turgeon B."/>
            <person name="Goodwin S."/>
            <person name="Spatafora J."/>
            <person name="Crous P."/>
            <person name="Grigoriev I."/>
        </authorList>
    </citation>
    <scope>NUCLEOTIDE SEQUENCE</scope>
    <source>
        <strain evidence="5">CBS 121410</strain>
    </source>
</reference>
<evidence type="ECO:0000256" key="1">
    <source>
        <dbReference type="RuleBase" id="RU363098"/>
    </source>
</evidence>
<dbReference type="InterPro" id="IPR007855">
    <property type="entry name" value="RDRP"/>
</dbReference>
<organism evidence="5 6">
    <name type="scientific">Saccharata proteae CBS 121410</name>
    <dbReference type="NCBI Taxonomy" id="1314787"/>
    <lineage>
        <taxon>Eukaryota</taxon>
        <taxon>Fungi</taxon>
        <taxon>Dikarya</taxon>
        <taxon>Ascomycota</taxon>
        <taxon>Pezizomycotina</taxon>
        <taxon>Dothideomycetes</taxon>
        <taxon>Dothideomycetes incertae sedis</taxon>
        <taxon>Botryosphaeriales</taxon>
        <taxon>Saccharataceae</taxon>
        <taxon>Saccharata</taxon>
    </lineage>
</organism>
<evidence type="ECO:0000259" key="4">
    <source>
        <dbReference type="Pfam" id="PF25358"/>
    </source>
</evidence>
<dbReference type="Proteomes" id="UP000799776">
    <property type="component" value="Unassembled WGS sequence"/>
</dbReference>
<dbReference type="InterPro" id="IPR057503">
    <property type="entry name" value="PH_RdRP"/>
</dbReference>
<dbReference type="GO" id="GO:0031380">
    <property type="term" value="C:nuclear RNA-directed RNA polymerase complex"/>
    <property type="evidence" value="ECO:0007669"/>
    <property type="project" value="TreeGrafter"/>
</dbReference>
<evidence type="ECO:0000313" key="5">
    <source>
        <dbReference type="EMBL" id="KAF2086223.1"/>
    </source>
</evidence>
<proteinExistence type="inferred from homology"/>
<comment type="caution">
    <text evidence="5">The sequence shown here is derived from an EMBL/GenBank/DDBJ whole genome shotgun (WGS) entry which is preliminary data.</text>
</comment>
<dbReference type="InterPro" id="IPR057596">
    <property type="entry name" value="RDRP_core"/>
</dbReference>
<keyword evidence="1 5" id="KW-0696">RNA-directed RNA polymerase</keyword>
<dbReference type="EMBL" id="ML978725">
    <property type="protein sequence ID" value="KAF2086223.1"/>
    <property type="molecule type" value="Genomic_DNA"/>
</dbReference>
<dbReference type="GO" id="GO:0030422">
    <property type="term" value="P:siRNA processing"/>
    <property type="evidence" value="ECO:0007669"/>
    <property type="project" value="TreeGrafter"/>
</dbReference>
<dbReference type="CDD" id="cd00590">
    <property type="entry name" value="RRM_SF"/>
    <property type="match status" value="1"/>
</dbReference>
<name>A0A9P4HT30_9PEZI</name>
<accession>A0A9P4HT30</accession>
<dbReference type="PANTHER" id="PTHR23079">
    <property type="entry name" value="RNA-DEPENDENT RNA POLYMERASE"/>
    <property type="match status" value="1"/>
</dbReference>
<dbReference type="EC" id="2.7.7.48" evidence="1"/>
<keyword evidence="6" id="KW-1185">Reference proteome</keyword>
<keyword evidence="1" id="KW-0548">Nucleotidyltransferase</keyword>
<dbReference type="OrthoDB" id="6513042at2759"/>
<evidence type="ECO:0000259" key="3">
    <source>
        <dbReference type="Pfam" id="PF05183"/>
    </source>
</evidence>